<name>A0A364P1E0_9PROT</name>
<dbReference type="InterPro" id="IPR045569">
    <property type="entry name" value="Metalloprtase-TldD/E_C"/>
</dbReference>
<evidence type="ECO:0000259" key="4">
    <source>
        <dbReference type="Pfam" id="PF19290"/>
    </source>
</evidence>
<evidence type="ECO:0000259" key="3">
    <source>
        <dbReference type="Pfam" id="PF19289"/>
    </source>
</evidence>
<dbReference type="GO" id="GO:0005829">
    <property type="term" value="C:cytosol"/>
    <property type="evidence" value="ECO:0007669"/>
    <property type="project" value="TreeGrafter"/>
</dbReference>
<dbReference type="PANTHER" id="PTHR43421">
    <property type="entry name" value="METALLOPROTEASE PMBA"/>
    <property type="match status" value="1"/>
</dbReference>
<organism evidence="5 6">
    <name type="scientific">Paramagnetospirillum kuznetsovii</name>
    <dbReference type="NCBI Taxonomy" id="2053833"/>
    <lineage>
        <taxon>Bacteria</taxon>
        <taxon>Pseudomonadati</taxon>
        <taxon>Pseudomonadota</taxon>
        <taxon>Alphaproteobacteria</taxon>
        <taxon>Rhodospirillales</taxon>
        <taxon>Magnetospirillaceae</taxon>
        <taxon>Paramagnetospirillum</taxon>
    </lineage>
</organism>
<protein>
    <submittedName>
        <fullName evidence="5">Modulator protein</fullName>
    </submittedName>
</protein>
<comment type="caution">
    <text evidence="5">The sequence shown here is derived from an EMBL/GenBank/DDBJ whole genome shotgun (WGS) entry which is preliminary data.</text>
</comment>
<dbReference type="GO" id="GO:0006508">
    <property type="term" value="P:proteolysis"/>
    <property type="evidence" value="ECO:0007669"/>
    <property type="project" value="InterPro"/>
</dbReference>
<keyword evidence="6" id="KW-1185">Reference proteome</keyword>
<evidence type="ECO:0000313" key="5">
    <source>
        <dbReference type="EMBL" id="RAU22935.1"/>
    </source>
</evidence>
<dbReference type="InterPro" id="IPR047657">
    <property type="entry name" value="PmbA"/>
</dbReference>
<dbReference type="Pfam" id="PF19289">
    <property type="entry name" value="PmbA_TldD_3rd"/>
    <property type="match status" value="1"/>
</dbReference>
<feature type="domain" description="Metalloprotease TldD/E N-terminal" evidence="2">
    <location>
        <begin position="28"/>
        <end position="92"/>
    </location>
</feature>
<feature type="domain" description="Metalloprotease TldD/E central" evidence="4">
    <location>
        <begin position="121"/>
        <end position="226"/>
    </location>
</feature>
<dbReference type="AlphaFoldDB" id="A0A364P1E0"/>
<dbReference type="SUPFAM" id="SSF111283">
    <property type="entry name" value="Putative modulator of DNA gyrase, PmbA/TldD"/>
    <property type="match status" value="1"/>
</dbReference>
<reference evidence="5 6" key="1">
    <citation type="submission" date="2017-11" db="EMBL/GenBank/DDBJ databases">
        <title>Draft genome sequence of magnetotactic bacterium Magnetospirillum kuznetsovii LBB-42.</title>
        <authorList>
            <person name="Grouzdev D.S."/>
            <person name="Rysina M.S."/>
            <person name="Baslerov R.V."/>
            <person name="Koziaeva V."/>
        </authorList>
    </citation>
    <scope>NUCLEOTIDE SEQUENCE [LARGE SCALE GENOMIC DNA]</scope>
    <source>
        <strain evidence="5 6">LBB-42</strain>
    </source>
</reference>
<proteinExistence type="inferred from homology"/>
<dbReference type="Pfam" id="PF19290">
    <property type="entry name" value="PmbA_TldD_2nd"/>
    <property type="match status" value="1"/>
</dbReference>
<evidence type="ECO:0000259" key="2">
    <source>
        <dbReference type="Pfam" id="PF01523"/>
    </source>
</evidence>
<dbReference type="InterPro" id="IPR036059">
    <property type="entry name" value="TldD/PmbA_sf"/>
</dbReference>
<dbReference type="PANTHER" id="PTHR43421:SF1">
    <property type="entry name" value="METALLOPROTEASE PMBA"/>
    <property type="match status" value="1"/>
</dbReference>
<dbReference type="Gene3D" id="3.30.2290.10">
    <property type="entry name" value="PmbA/TldD superfamily"/>
    <property type="match status" value="1"/>
</dbReference>
<dbReference type="OrthoDB" id="9803618at2"/>
<dbReference type="InterPro" id="IPR002510">
    <property type="entry name" value="Metalloprtase-TldD/E_N"/>
</dbReference>
<dbReference type="GO" id="GO:0008237">
    <property type="term" value="F:metallopeptidase activity"/>
    <property type="evidence" value="ECO:0007669"/>
    <property type="project" value="InterPro"/>
</dbReference>
<dbReference type="InterPro" id="IPR045570">
    <property type="entry name" value="Metalloprtase-TldD/E_cen_dom"/>
</dbReference>
<evidence type="ECO:0000313" key="6">
    <source>
        <dbReference type="Proteomes" id="UP000251075"/>
    </source>
</evidence>
<accession>A0A364P1E0</accession>
<sequence length="450" mass="47382">MSRLTSPSPLDVLGDLVARARKAGAEAADAVLIDSIALSVGLRLGELERLERAESGDVGLRVLMGKRQAFVSSSDRSPAALDELVERCVAMARIVPEDPWCGLADPSELATRIPDLDVFDASEPTADTLIDMVRRAEDTARAIDGVSNSEGAEAGWGRSSVAIVGSNGLSFSYSVTSSSLSVSVLAGDAASGMERDHDYTSAVYLSDLRAPEDVGHEAGRRAVRRLGGRKVATKQVPVILDPRVARGLLSSLAGAINGAGVARGTSFLKDKLGKQVFAKGIQVTDDPHRARGLRSRPCDGEGVGTRRRAVIEDGVLTTWLLDLRSARQLGMRTTGHASRGTGSPPSPSASNFYMEAGVITPAEMIHDVPDGFYVTELFGQGVNGVTGDYSRGAAGFWISGGEIAFPVSEVTVAGNLKDMFLNLTPASDLELRHGVDCPTLRIDGLTVAGR</sequence>
<dbReference type="Pfam" id="PF01523">
    <property type="entry name" value="PmbA_TldD_1st"/>
    <property type="match status" value="1"/>
</dbReference>
<evidence type="ECO:0000256" key="1">
    <source>
        <dbReference type="ARBA" id="ARBA00005836"/>
    </source>
</evidence>
<feature type="domain" description="Metalloprotease TldD/E C-terminal" evidence="3">
    <location>
        <begin position="233"/>
        <end position="449"/>
    </location>
</feature>
<dbReference type="InterPro" id="IPR035068">
    <property type="entry name" value="TldD/PmbA_N"/>
</dbReference>
<gene>
    <name evidence="5" type="ORF">CU669_06015</name>
</gene>
<dbReference type="Proteomes" id="UP000251075">
    <property type="component" value="Unassembled WGS sequence"/>
</dbReference>
<dbReference type="RefSeq" id="WP_112142918.1">
    <property type="nucleotide sequence ID" value="NZ_PGTO01000003.1"/>
</dbReference>
<dbReference type="EMBL" id="PGTO01000003">
    <property type="protein sequence ID" value="RAU22935.1"/>
    <property type="molecule type" value="Genomic_DNA"/>
</dbReference>
<comment type="similarity">
    <text evidence="1">Belongs to the peptidase U62 family.</text>
</comment>